<protein>
    <submittedName>
        <fullName evidence="5">BURP domain protein USPL1</fullName>
    </submittedName>
</protein>
<dbReference type="InterPro" id="IPR004873">
    <property type="entry name" value="BURP_dom"/>
</dbReference>
<keyword evidence="2" id="KW-0732">Signal</keyword>
<dbReference type="Proteomes" id="UP000813463">
    <property type="component" value="Chromosome 6"/>
</dbReference>
<dbReference type="GeneID" id="110788310"/>
<sequence>MVMGALVLLLFPLFILPIYANNDLDYFYDNLNAKFASTSRNSGEDDVVNPLYHILGDKLKYEESVRPEEINELYRLMNIKGNISSWSLENGHQVNLDFINLTIFHKYDDVKIGNKMPLYFTNQGPPSSRLMKNQHPNLNMVRFNPNSKSCKKPKEGSGEERSCVESLEEMRNFVVGLMGENVKPISTPAGKWQMYTVSGVARTIKYQVTGCHKQDYLPFAVYGCHYIPKSQVRVVPLVGEDGTKLEAVSICHMDTSKWNGNHLLFMLLKAKPGPPICHFIATDDIMWVTK</sequence>
<keyword evidence="4" id="KW-1185">Reference proteome</keyword>
<feature type="signal peptide" evidence="2">
    <location>
        <begin position="1"/>
        <end position="20"/>
    </location>
</feature>
<gene>
    <name evidence="5" type="primary">LOC110788310</name>
</gene>
<dbReference type="PANTHER" id="PTHR31236:SF32">
    <property type="entry name" value="BURP DOMAIN PROTEIN USPL1-LIKE"/>
    <property type="match status" value="1"/>
</dbReference>
<evidence type="ECO:0000259" key="3">
    <source>
        <dbReference type="PROSITE" id="PS51277"/>
    </source>
</evidence>
<dbReference type="RefSeq" id="XP_021848626.1">
    <property type="nucleotide sequence ID" value="XM_021992934.2"/>
</dbReference>
<feature type="domain" description="BURP" evidence="3">
    <location>
        <begin position="104"/>
        <end position="290"/>
    </location>
</feature>
<evidence type="ECO:0000313" key="4">
    <source>
        <dbReference type="Proteomes" id="UP000813463"/>
    </source>
</evidence>
<name>A0A9R0IGA2_SPIOL</name>
<organism evidence="4 5">
    <name type="scientific">Spinacia oleracea</name>
    <name type="common">Spinach</name>
    <dbReference type="NCBI Taxonomy" id="3562"/>
    <lineage>
        <taxon>Eukaryota</taxon>
        <taxon>Viridiplantae</taxon>
        <taxon>Streptophyta</taxon>
        <taxon>Embryophyta</taxon>
        <taxon>Tracheophyta</taxon>
        <taxon>Spermatophyta</taxon>
        <taxon>Magnoliopsida</taxon>
        <taxon>eudicotyledons</taxon>
        <taxon>Gunneridae</taxon>
        <taxon>Pentapetalae</taxon>
        <taxon>Caryophyllales</taxon>
        <taxon>Chenopodiaceae</taxon>
        <taxon>Chenopodioideae</taxon>
        <taxon>Anserineae</taxon>
        <taxon>Spinacia</taxon>
    </lineage>
</organism>
<feature type="compositionally biased region" description="Basic and acidic residues" evidence="1">
    <location>
        <begin position="152"/>
        <end position="162"/>
    </location>
</feature>
<dbReference type="InterPro" id="IPR044816">
    <property type="entry name" value="BURP"/>
</dbReference>
<proteinExistence type="predicted"/>
<dbReference type="PANTHER" id="PTHR31236">
    <property type="entry name" value="BURP DOMAIN PROTEIN USPL1-LIKE"/>
    <property type="match status" value="1"/>
</dbReference>
<evidence type="ECO:0000256" key="1">
    <source>
        <dbReference type="SAM" id="MobiDB-lite"/>
    </source>
</evidence>
<feature type="region of interest" description="Disordered" evidence="1">
    <location>
        <begin position="141"/>
        <end position="162"/>
    </location>
</feature>
<reference evidence="5" key="2">
    <citation type="submission" date="2025-08" db="UniProtKB">
        <authorList>
            <consortium name="RefSeq"/>
        </authorList>
    </citation>
    <scope>IDENTIFICATION</scope>
    <source>
        <tissue evidence="5">Leaf</tissue>
    </source>
</reference>
<reference evidence="4" key="1">
    <citation type="journal article" date="2021" name="Nat. Commun.">
        <title>Genomic analyses provide insights into spinach domestication and the genetic basis of agronomic traits.</title>
        <authorList>
            <person name="Cai X."/>
            <person name="Sun X."/>
            <person name="Xu C."/>
            <person name="Sun H."/>
            <person name="Wang X."/>
            <person name="Ge C."/>
            <person name="Zhang Z."/>
            <person name="Wang Q."/>
            <person name="Fei Z."/>
            <person name="Jiao C."/>
            <person name="Wang Q."/>
        </authorList>
    </citation>
    <scope>NUCLEOTIDE SEQUENCE [LARGE SCALE GENOMIC DNA]</scope>
    <source>
        <strain evidence="4">cv. Varoflay</strain>
    </source>
</reference>
<dbReference type="SMART" id="SM01045">
    <property type="entry name" value="BURP"/>
    <property type="match status" value="1"/>
</dbReference>
<evidence type="ECO:0000256" key="2">
    <source>
        <dbReference type="SAM" id="SignalP"/>
    </source>
</evidence>
<dbReference type="PROSITE" id="PS51277">
    <property type="entry name" value="BURP"/>
    <property type="match status" value="1"/>
</dbReference>
<accession>A0A9R0IGA2</accession>
<dbReference type="OrthoDB" id="846609at2759"/>
<dbReference type="AlphaFoldDB" id="A0A9R0IGA2"/>
<dbReference type="KEGG" id="soe:110788310"/>
<feature type="chain" id="PRO_5040398761" evidence="2">
    <location>
        <begin position="21"/>
        <end position="290"/>
    </location>
</feature>
<dbReference type="Pfam" id="PF03181">
    <property type="entry name" value="BURP"/>
    <property type="match status" value="1"/>
</dbReference>
<evidence type="ECO:0000313" key="5">
    <source>
        <dbReference type="RefSeq" id="XP_021848626.1"/>
    </source>
</evidence>